<gene>
    <name evidence="2" type="ORF">JRQ81_016789</name>
</gene>
<proteinExistence type="predicted"/>
<evidence type="ECO:0000313" key="3">
    <source>
        <dbReference type="Proteomes" id="UP001142489"/>
    </source>
</evidence>
<feature type="region of interest" description="Disordered" evidence="1">
    <location>
        <begin position="1"/>
        <end position="31"/>
    </location>
</feature>
<protein>
    <submittedName>
        <fullName evidence="2">Uncharacterized protein</fullName>
    </submittedName>
</protein>
<feature type="compositionally biased region" description="Polar residues" evidence="1">
    <location>
        <begin position="10"/>
        <end position="23"/>
    </location>
</feature>
<dbReference type="Proteomes" id="UP001142489">
    <property type="component" value="Unassembled WGS sequence"/>
</dbReference>
<evidence type="ECO:0000313" key="2">
    <source>
        <dbReference type="EMBL" id="KAJ7327030.1"/>
    </source>
</evidence>
<comment type="caution">
    <text evidence="2">The sequence shown here is derived from an EMBL/GenBank/DDBJ whole genome shotgun (WGS) entry which is preliminary data.</text>
</comment>
<keyword evidence="3" id="KW-1185">Reference proteome</keyword>
<sequence length="114" mass="12461">MPCFLRSHQAETGNSSIKPTLSENKYKRGRRDNIPVPDRLCPCGSGEVNDVPHYLLSCPLHDQPRGKFLGGIISSLADRSPGAQLSMLVVGTDRFVAQQVAKFALAAMKIRVNL</sequence>
<dbReference type="OrthoDB" id="6161368at2759"/>
<organism evidence="2 3">
    <name type="scientific">Phrynocephalus forsythii</name>
    <dbReference type="NCBI Taxonomy" id="171643"/>
    <lineage>
        <taxon>Eukaryota</taxon>
        <taxon>Metazoa</taxon>
        <taxon>Chordata</taxon>
        <taxon>Craniata</taxon>
        <taxon>Vertebrata</taxon>
        <taxon>Euteleostomi</taxon>
        <taxon>Lepidosauria</taxon>
        <taxon>Squamata</taxon>
        <taxon>Bifurcata</taxon>
        <taxon>Unidentata</taxon>
        <taxon>Episquamata</taxon>
        <taxon>Toxicofera</taxon>
        <taxon>Iguania</taxon>
        <taxon>Acrodonta</taxon>
        <taxon>Agamidae</taxon>
        <taxon>Agaminae</taxon>
        <taxon>Phrynocephalus</taxon>
    </lineage>
</organism>
<accession>A0A9Q0XVF9</accession>
<name>A0A9Q0XVF9_9SAUR</name>
<evidence type="ECO:0000256" key="1">
    <source>
        <dbReference type="SAM" id="MobiDB-lite"/>
    </source>
</evidence>
<dbReference type="AlphaFoldDB" id="A0A9Q0XVF9"/>
<dbReference type="EMBL" id="JAPFRF010000007">
    <property type="protein sequence ID" value="KAJ7327030.1"/>
    <property type="molecule type" value="Genomic_DNA"/>
</dbReference>
<reference evidence="2" key="1">
    <citation type="journal article" date="2023" name="DNA Res.">
        <title>Chromosome-level genome assembly of Phrynocephalus forsythii using third-generation DNA sequencing and Hi-C analysis.</title>
        <authorList>
            <person name="Qi Y."/>
            <person name="Zhao W."/>
            <person name="Zhao Y."/>
            <person name="Niu C."/>
            <person name="Cao S."/>
            <person name="Zhang Y."/>
        </authorList>
    </citation>
    <scope>NUCLEOTIDE SEQUENCE</scope>
    <source>
        <tissue evidence="2">Muscle</tissue>
    </source>
</reference>